<gene>
    <name evidence="1" type="ORF">HOLleu_15063</name>
</gene>
<dbReference type="EMBL" id="JAIZAY010000006">
    <property type="protein sequence ID" value="KAJ8040694.1"/>
    <property type="molecule type" value="Genomic_DNA"/>
</dbReference>
<sequence length="81" mass="9081">MDPMYTWLLQKCITEQAPIITKIIINDSLLSGIFPELLKVAHITPFIKNPKFDGKIVKNYCSEANLKFLSKSIEGAAVSQI</sequence>
<organism evidence="1 2">
    <name type="scientific">Holothuria leucospilota</name>
    <name type="common">Black long sea cucumber</name>
    <name type="synonym">Mertensiothuria leucospilota</name>
    <dbReference type="NCBI Taxonomy" id="206669"/>
    <lineage>
        <taxon>Eukaryota</taxon>
        <taxon>Metazoa</taxon>
        <taxon>Echinodermata</taxon>
        <taxon>Eleutherozoa</taxon>
        <taxon>Echinozoa</taxon>
        <taxon>Holothuroidea</taxon>
        <taxon>Aspidochirotacea</taxon>
        <taxon>Aspidochirotida</taxon>
        <taxon>Holothuriidae</taxon>
        <taxon>Holothuria</taxon>
    </lineage>
</organism>
<reference evidence="1" key="1">
    <citation type="submission" date="2021-10" db="EMBL/GenBank/DDBJ databases">
        <title>Tropical sea cucumber genome reveals ecological adaptation and Cuvierian tubules defense mechanism.</title>
        <authorList>
            <person name="Chen T."/>
        </authorList>
    </citation>
    <scope>NUCLEOTIDE SEQUENCE</scope>
    <source>
        <strain evidence="1">Nanhai2018</strain>
        <tissue evidence="1">Muscle</tissue>
    </source>
</reference>
<comment type="caution">
    <text evidence="1">The sequence shown here is derived from an EMBL/GenBank/DDBJ whole genome shotgun (WGS) entry which is preliminary data.</text>
</comment>
<protein>
    <submittedName>
        <fullName evidence="1">Uncharacterized protein</fullName>
    </submittedName>
</protein>
<dbReference type="Proteomes" id="UP001152320">
    <property type="component" value="Chromosome 6"/>
</dbReference>
<keyword evidence="2" id="KW-1185">Reference proteome</keyword>
<evidence type="ECO:0000313" key="1">
    <source>
        <dbReference type="EMBL" id="KAJ8040694.1"/>
    </source>
</evidence>
<accession>A0A9Q1HC71</accession>
<evidence type="ECO:0000313" key="2">
    <source>
        <dbReference type="Proteomes" id="UP001152320"/>
    </source>
</evidence>
<proteinExistence type="predicted"/>
<dbReference type="AlphaFoldDB" id="A0A9Q1HC71"/>
<name>A0A9Q1HC71_HOLLE</name>